<proteinExistence type="predicted"/>
<dbReference type="EMBL" id="KN831958">
    <property type="protein sequence ID" value="KIO08028.1"/>
    <property type="molecule type" value="Genomic_DNA"/>
</dbReference>
<organism evidence="1 2">
    <name type="scientific">Pisolithus tinctorius Marx 270</name>
    <dbReference type="NCBI Taxonomy" id="870435"/>
    <lineage>
        <taxon>Eukaryota</taxon>
        <taxon>Fungi</taxon>
        <taxon>Dikarya</taxon>
        <taxon>Basidiomycota</taxon>
        <taxon>Agaricomycotina</taxon>
        <taxon>Agaricomycetes</taxon>
        <taxon>Agaricomycetidae</taxon>
        <taxon>Boletales</taxon>
        <taxon>Sclerodermatineae</taxon>
        <taxon>Pisolithaceae</taxon>
        <taxon>Pisolithus</taxon>
    </lineage>
</organism>
<dbReference type="HOGENOM" id="CLU_180476_2_0_1"/>
<dbReference type="OrthoDB" id="2660178at2759"/>
<reference evidence="2" key="2">
    <citation type="submission" date="2015-01" db="EMBL/GenBank/DDBJ databases">
        <title>Evolutionary Origins and Diversification of the Mycorrhizal Mutualists.</title>
        <authorList>
            <consortium name="DOE Joint Genome Institute"/>
            <consortium name="Mycorrhizal Genomics Consortium"/>
            <person name="Kohler A."/>
            <person name="Kuo A."/>
            <person name="Nagy L.G."/>
            <person name="Floudas D."/>
            <person name="Copeland A."/>
            <person name="Barry K.W."/>
            <person name="Cichocki N."/>
            <person name="Veneault-Fourrey C."/>
            <person name="LaButti K."/>
            <person name="Lindquist E.A."/>
            <person name="Lipzen A."/>
            <person name="Lundell T."/>
            <person name="Morin E."/>
            <person name="Murat C."/>
            <person name="Riley R."/>
            <person name="Ohm R."/>
            <person name="Sun H."/>
            <person name="Tunlid A."/>
            <person name="Henrissat B."/>
            <person name="Grigoriev I.V."/>
            <person name="Hibbett D.S."/>
            <person name="Martin F."/>
        </authorList>
    </citation>
    <scope>NUCLEOTIDE SEQUENCE [LARGE SCALE GENOMIC DNA]</scope>
    <source>
        <strain evidence="2">Marx 270</strain>
    </source>
</reference>
<dbReference type="AlphaFoldDB" id="A0A0C3JG21"/>
<evidence type="ECO:0000313" key="1">
    <source>
        <dbReference type="EMBL" id="KIO08028.1"/>
    </source>
</evidence>
<gene>
    <name evidence="1" type="ORF">M404DRAFT_74323</name>
</gene>
<evidence type="ECO:0000313" key="2">
    <source>
        <dbReference type="Proteomes" id="UP000054217"/>
    </source>
</evidence>
<dbReference type="InParanoid" id="A0A0C3JG21"/>
<keyword evidence="2" id="KW-1185">Reference proteome</keyword>
<protein>
    <submittedName>
        <fullName evidence="1">Uncharacterized protein</fullName>
    </submittedName>
</protein>
<dbReference type="Proteomes" id="UP000054217">
    <property type="component" value="Unassembled WGS sequence"/>
</dbReference>
<sequence>MLLLFKPWCKLSDLMDGHSCWTEAFDAFQFCDAMSRMISNFLIKLECLDARDV</sequence>
<accession>A0A0C3JG21</accession>
<name>A0A0C3JG21_PISTI</name>
<reference evidence="1 2" key="1">
    <citation type="submission" date="2014-04" db="EMBL/GenBank/DDBJ databases">
        <authorList>
            <consortium name="DOE Joint Genome Institute"/>
            <person name="Kuo A."/>
            <person name="Kohler A."/>
            <person name="Costa M.D."/>
            <person name="Nagy L.G."/>
            <person name="Floudas D."/>
            <person name="Copeland A."/>
            <person name="Barry K.W."/>
            <person name="Cichocki N."/>
            <person name="Veneault-Fourrey C."/>
            <person name="LaButti K."/>
            <person name="Lindquist E.A."/>
            <person name="Lipzen A."/>
            <person name="Lundell T."/>
            <person name="Morin E."/>
            <person name="Murat C."/>
            <person name="Sun H."/>
            <person name="Tunlid A."/>
            <person name="Henrissat B."/>
            <person name="Grigoriev I.V."/>
            <person name="Hibbett D.S."/>
            <person name="Martin F."/>
            <person name="Nordberg H.P."/>
            <person name="Cantor M.N."/>
            <person name="Hua S.X."/>
        </authorList>
    </citation>
    <scope>NUCLEOTIDE SEQUENCE [LARGE SCALE GENOMIC DNA]</scope>
    <source>
        <strain evidence="1 2">Marx 270</strain>
    </source>
</reference>
<feature type="non-terminal residue" evidence="1">
    <location>
        <position position="53"/>
    </location>
</feature>